<sequence>MADRRLALAGLAFGVLALVAGSLQLWAFVDTDRTRHMVVAVFALSVGGSVVVTAARALWRK</sequence>
<dbReference type="RefSeq" id="WP_085144072.1">
    <property type="nucleotide sequence ID" value="NZ_JACKUA010000037.1"/>
</dbReference>
<accession>A0A1X2FDF5</accession>
<protein>
    <submittedName>
        <fullName evidence="2">Uncharacterized protein</fullName>
    </submittedName>
</protein>
<keyword evidence="1" id="KW-0812">Transmembrane</keyword>
<reference evidence="2 3" key="1">
    <citation type="submission" date="2016-01" db="EMBL/GenBank/DDBJ databases">
        <title>The new phylogeny of the genus Mycobacterium.</title>
        <authorList>
            <person name="Tarcisio F."/>
            <person name="Conor M."/>
            <person name="Antonella G."/>
            <person name="Elisabetta G."/>
            <person name="Giulia F.S."/>
            <person name="Sara T."/>
            <person name="Anna F."/>
            <person name="Clotilde B."/>
            <person name="Roberto B."/>
            <person name="Veronica D.S."/>
            <person name="Fabio R."/>
            <person name="Monica P."/>
            <person name="Olivier J."/>
            <person name="Enrico T."/>
            <person name="Nicola S."/>
        </authorList>
    </citation>
    <scope>NUCLEOTIDE SEQUENCE [LARGE SCALE GENOMIC DNA]</scope>
    <source>
        <strain evidence="2 3">ATCC 700010</strain>
    </source>
</reference>
<evidence type="ECO:0000256" key="1">
    <source>
        <dbReference type="SAM" id="Phobius"/>
    </source>
</evidence>
<gene>
    <name evidence="2" type="ORF">AWC31_20690</name>
</gene>
<keyword evidence="1" id="KW-0472">Membrane</keyword>
<name>A0A1X2FDF5_9MYCO</name>
<evidence type="ECO:0000313" key="2">
    <source>
        <dbReference type="EMBL" id="ORX16466.1"/>
    </source>
</evidence>
<proteinExistence type="predicted"/>
<dbReference type="Proteomes" id="UP000193964">
    <property type="component" value="Unassembled WGS sequence"/>
</dbReference>
<keyword evidence="1" id="KW-1133">Transmembrane helix</keyword>
<evidence type="ECO:0000313" key="3">
    <source>
        <dbReference type="Proteomes" id="UP000193964"/>
    </source>
</evidence>
<feature type="transmembrane region" description="Helical" evidence="1">
    <location>
        <begin position="37"/>
        <end position="59"/>
    </location>
</feature>
<organism evidence="2 3">
    <name type="scientific">Mycolicibacterium wolinskyi</name>
    <dbReference type="NCBI Taxonomy" id="59750"/>
    <lineage>
        <taxon>Bacteria</taxon>
        <taxon>Bacillati</taxon>
        <taxon>Actinomycetota</taxon>
        <taxon>Actinomycetes</taxon>
        <taxon>Mycobacteriales</taxon>
        <taxon>Mycobacteriaceae</taxon>
        <taxon>Mycolicibacterium</taxon>
    </lineage>
</organism>
<comment type="caution">
    <text evidence="2">The sequence shown here is derived from an EMBL/GenBank/DDBJ whole genome shotgun (WGS) entry which is preliminary data.</text>
</comment>
<dbReference type="OrthoDB" id="9429721at2"/>
<dbReference type="AlphaFoldDB" id="A0A1X2FDF5"/>
<dbReference type="EMBL" id="LQQA01000010">
    <property type="protein sequence ID" value="ORX16466.1"/>
    <property type="molecule type" value="Genomic_DNA"/>
</dbReference>